<keyword evidence="9 12" id="KW-1015">Disulfide bond</keyword>
<keyword evidence="11 12" id="KW-0676">Redox-active center</keyword>
<organism evidence="14">
    <name type="scientific">Alkalihalophilus sp. As8PL</name>
    <dbReference type="NCBI Taxonomy" id="3237103"/>
    <lineage>
        <taxon>Bacteria</taxon>
        <taxon>Bacillati</taxon>
        <taxon>Bacillota</taxon>
        <taxon>Bacilli</taxon>
        <taxon>Bacillales</taxon>
        <taxon>Bacillaceae</taxon>
        <taxon>Alkalihalophilus</taxon>
    </lineage>
</organism>
<evidence type="ECO:0000256" key="12">
    <source>
        <dbReference type="HAMAP-Rule" id="MF_00287"/>
    </source>
</evidence>
<dbReference type="InterPro" id="IPR023380">
    <property type="entry name" value="DsbB-like_sf"/>
</dbReference>
<evidence type="ECO:0000256" key="8">
    <source>
        <dbReference type="ARBA" id="ARBA00023136"/>
    </source>
</evidence>
<evidence type="ECO:0000256" key="2">
    <source>
        <dbReference type="ARBA" id="ARBA00007602"/>
    </source>
</evidence>
<sequence>MYNRIENTLLIAWLTSLTAMLGSLYFSVIRQYEPCTLCWYQRMLMYPLVIILLIGILKKDASVALYSLVFSIIGLLLSSYHYANQKLSIFAEVAPSCGRVPCTGQYINWLGFITIPFLAFTAFLIIAILSYITLRMTKERKE</sequence>
<feature type="disulfide bond" description="Redox-active" evidence="12">
    <location>
        <begin position="35"/>
        <end position="38"/>
    </location>
</feature>
<comment type="subcellular location">
    <subcellularLocation>
        <location evidence="12">Cell membrane</location>
        <topology evidence="12">Multi-pass membrane protein</topology>
    </subcellularLocation>
    <subcellularLocation>
        <location evidence="1">Membrane</location>
        <topology evidence="1">Multi-pass membrane protein</topology>
    </subcellularLocation>
</comment>
<evidence type="ECO:0000313" key="14">
    <source>
        <dbReference type="EMBL" id="XDI37251.1"/>
    </source>
</evidence>
<dbReference type="InterPro" id="IPR012187">
    <property type="entry name" value="Disulphide_bond_form_BdbC"/>
</dbReference>
<keyword evidence="4 12" id="KW-0812">Transmembrane</keyword>
<dbReference type="HAMAP" id="MF_00287">
    <property type="entry name" value="BdbC"/>
    <property type="match status" value="1"/>
</dbReference>
<dbReference type="PIRSF" id="PIRSF036659">
    <property type="entry name" value="BdbC"/>
    <property type="match status" value="1"/>
</dbReference>
<dbReference type="PANTHER" id="PTHR43469:SF1">
    <property type="entry name" value="SPBETA PROPHAGE-DERIVED DISULFIDE BOND FORMATION PROTEIN B"/>
    <property type="match status" value="1"/>
</dbReference>
<comment type="caution">
    <text evidence="12">Lacks conserved residue(s) required for the propagation of feature annotation.</text>
</comment>
<evidence type="ECO:0000256" key="7">
    <source>
        <dbReference type="ARBA" id="ARBA00023002"/>
    </source>
</evidence>
<evidence type="ECO:0000256" key="13">
    <source>
        <dbReference type="SAM" id="Phobius"/>
    </source>
</evidence>
<evidence type="ECO:0000256" key="11">
    <source>
        <dbReference type="ARBA" id="ARBA00023284"/>
    </source>
</evidence>
<feature type="transmembrane region" description="Helical" evidence="13">
    <location>
        <begin position="64"/>
        <end position="83"/>
    </location>
</feature>
<reference evidence="14" key="1">
    <citation type="submission" date="2024-07" db="EMBL/GenBank/DDBJ databases">
        <title>Identification and characteristics of an arsenic-resistant bacterial isolate, which belongs to a novel species.</title>
        <authorList>
            <person name="Juszczyk A."/>
            <person name="Kowalczyk A."/>
            <person name="Was K."/>
            <person name="Kosowicz W."/>
            <person name="Budzyn A."/>
            <person name="Latowski D."/>
        </authorList>
    </citation>
    <scope>NUCLEOTIDE SEQUENCE</scope>
    <source>
        <strain evidence="14">As8PL</strain>
    </source>
</reference>
<dbReference type="GO" id="GO:0005886">
    <property type="term" value="C:plasma membrane"/>
    <property type="evidence" value="ECO:0007669"/>
    <property type="project" value="UniProtKB-SubCell"/>
</dbReference>
<keyword evidence="7 12" id="KW-0560">Oxidoreductase</keyword>
<evidence type="ECO:0000256" key="1">
    <source>
        <dbReference type="ARBA" id="ARBA00004141"/>
    </source>
</evidence>
<keyword evidence="8 12" id="KW-0472">Membrane</keyword>
<dbReference type="EMBL" id="CP162551">
    <property type="protein sequence ID" value="XDI37251.1"/>
    <property type="molecule type" value="Genomic_DNA"/>
</dbReference>
<keyword evidence="3 12" id="KW-0813">Transport</keyword>
<dbReference type="RefSeq" id="WP_368504615.1">
    <property type="nucleotide sequence ID" value="NZ_CP162551.1"/>
</dbReference>
<proteinExistence type="inferred from homology"/>
<gene>
    <name evidence="12" type="primary">bdbC</name>
    <name evidence="14" type="ORF">AB3N04_02735</name>
</gene>
<evidence type="ECO:0000256" key="9">
    <source>
        <dbReference type="ARBA" id="ARBA00023157"/>
    </source>
</evidence>
<dbReference type="Pfam" id="PF02600">
    <property type="entry name" value="DsbB"/>
    <property type="match status" value="1"/>
</dbReference>
<dbReference type="NCBIfam" id="NF002849">
    <property type="entry name" value="PRK03113.1"/>
    <property type="match status" value="1"/>
</dbReference>
<feature type="transmembrane region" description="Helical" evidence="13">
    <location>
        <begin position="7"/>
        <end position="27"/>
    </location>
</feature>
<evidence type="ECO:0000256" key="10">
    <source>
        <dbReference type="ARBA" id="ARBA00023186"/>
    </source>
</evidence>
<evidence type="ECO:0000256" key="3">
    <source>
        <dbReference type="ARBA" id="ARBA00022448"/>
    </source>
</evidence>
<protein>
    <recommendedName>
        <fullName evidence="12">Probable disulfide formation protein</fullName>
    </recommendedName>
    <alternativeName>
        <fullName evidence="12">Disulfide oxidoreductase</fullName>
    </alternativeName>
    <alternativeName>
        <fullName evidence="12">Thiol-disulfide oxidoreductase</fullName>
    </alternativeName>
</protein>
<name>A0AB39BVB7_9BACI</name>
<dbReference type="GO" id="GO:0015035">
    <property type="term" value="F:protein-disulfide reductase activity"/>
    <property type="evidence" value="ECO:0007669"/>
    <property type="project" value="UniProtKB-UniRule"/>
</dbReference>
<dbReference type="Gene3D" id="1.20.1550.10">
    <property type="entry name" value="DsbB-like"/>
    <property type="match status" value="1"/>
</dbReference>
<keyword evidence="5 12" id="KW-0249">Electron transport</keyword>
<keyword evidence="10 12" id="KW-0143">Chaperone</keyword>
<evidence type="ECO:0000256" key="6">
    <source>
        <dbReference type="ARBA" id="ARBA00022989"/>
    </source>
</evidence>
<accession>A0AB39BVB7</accession>
<evidence type="ECO:0000256" key="4">
    <source>
        <dbReference type="ARBA" id="ARBA00022692"/>
    </source>
</evidence>
<evidence type="ECO:0000256" key="5">
    <source>
        <dbReference type="ARBA" id="ARBA00022982"/>
    </source>
</evidence>
<dbReference type="GO" id="GO:0006457">
    <property type="term" value="P:protein folding"/>
    <property type="evidence" value="ECO:0007669"/>
    <property type="project" value="InterPro"/>
</dbReference>
<keyword evidence="6 12" id="KW-1133">Transmembrane helix</keyword>
<feature type="transmembrane region" description="Helical" evidence="13">
    <location>
        <begin position="39"/>
        <end position="57"/>
    </location>
</feature>
<dbReference type="PANTHER" id="PTHR43469">
    <property type="entry name" value="DISULFIDE FORMATION PROTEIN-RELATED"/>
    <property type="match status" value="1"/>
</dbReference>
<dbReference type="SUPFAM" id="SSF158442">
    <property type="entry name" value="DsbB-like"/>
    <property type="match status" value="1"/>
</dbReference>
<comment type="similarity">
    <text evidence="2 12">Belongs to the DsbB family. BdbC subfamily.</text>
</comment>
<comment type="function">
    <text evidence="12">Required for disulfide bond formation in some proteins.</text>
</comment>
<dbReference type="InterPro" id="IPR003752">
    <property type="entry name" value="DiS_bond_form_DsbB/BdbC"/>
</dbReference>
<feature type="transmembrane region" description="Helical" evidence="13">
    <location>
        <begin position="109"/>
        <end position="134"/>
    </location>
</feature>
<keyword evidence="12" id="KW-1003">Cell membrane</keyword>
<dbReference type="AlphaFoldDB" id="A0AB39BVB7"/>